<dbReference type="SUPFAM" id="SSF53756">
    <property type="entry name" value="UDP-Glycosyltransferase/glycogen phosphorylase"/>
    <property type="match status" value="1"/>
</dbReference>
<dbReference type="Pfam" id="PF04464">
    <property type="entry name" value="Glyphos_transf"/>
    <property type="match status" value="1"/>
</dbReference>
<comment type="caution">
    <text evidence="8">The sequence shown here is derived from an EMBL/GenBank/DDBJ whole genome shotgun (WGS) entry which is preliminary data.</text>
</comment>
<dbReference type="GO" id="GO:0047355">
    <property type="term" value="F:CDP-glycerol glycerophosphotransferase activity"/>
    <property type="evidence" value="ECO:0007669"/>
    <property type="project" value="InterPro"/>
</dbReference>
<sequence length="918" mass="104267">MPDCTVVVITYNDAGRLPRAVRSVLDQTLHGVEVIIVDDASTDETPRVAADLCAQDPRVRFVRRPRNSGGCGAPRNTGMALAASPYIMFLDSDDTLPRHTCKSLITEIERTQADFVTGQIQRVYEWKRKPQRYFPDLYRRRVVEGIRRDPEMFLDTFATNKLYRTAFLREHDLRFEERIHFEDHIFTARLFCVTRRFAVVPWIVYDWRRAPDRPGAEKSISQRLKQMDNVRQRVRAAWACDVILRANGFTDLIPERQRRFLRQDIRVYLNPLPSRDRVWVKEFASVVRPYLSEIKPDVYATVDPLTRVCCRLIVTDRTEELEVAARSLSGPRAAPRHAVRKDGRTYWGTTPDPALDITCMRMAELPFTASRLRHEVTELSAHGTRVTLAIRTYDPFGVLDATPAWRAELRLRSGAVRLAPVPQDDGGYLSEVTIDLARTVKTPLTGHDGSHAPQIAITRPDGRRTTDPLLVDPTALAIQVRVPGHTVTLRPEGHAAVLRVRWRREGLRKQVPRLARVARRAIRRAGDPRLKLRVYKGLIRVVPRRADLAIFEADVGKGYTGNPRYIYEELRRRRLPITAVWSVARRRADFPKDAALVRRMSWRYVWTLARAAYWVDSHGFPLDYPKPRGTRYLQTWHGQGIKTIGYNAPDLRGDFDGPRTQWAAAVARWDALVSPGAEFERTFLPSNRYAGPVLRYGSPRCDVLAHGDPGAARRVRDRLEIPDDRRILLYAPTYRDHAEYSGASVRADLGELAEALAAEWVLVLRTHPVERFAVPQHLRHFVRPAGSYPEVNDLMLASDALITDYSSLMCDYAVTGKPMIFLIDDWAEYRAAGRGSRYDLPAIAPGPCVTTTEELVAAVRELDGLTAAFAAKYAAFRETWCADERGEAAARVVDAFFGPRRAPRTGRAGSRVRAPVAR</sequence>
<dbReference type="AlphaFoldDB" id="A0A366LRG9"/>
<dbReference type="InterPro" id="IPR043148">
    <property type="entry name" value="TagF_C"/>
</dbReference>
<dbReference type="Gene3D" id="3.90.550.10">
    <property type="entry name" value="Spore Coat Polysaccharide Biosynthesis Protein SpsA, Chain A"/>
    <property type="match status" value="1"/>
</dbReference>
<evidence type="ECO:0000256" key="1">
    <source>
        <dbReference type="ARBA" id="ARBA00004202"/>
    </source>
</evidence>
<dbReference type="RefSeq" id="WP_113984132.1">
    <property type="nucleotide sequence ID" value="NZ_QMEY01000016.1"/>
</dbReference>
<dbReference type="CDD" id="cd00761">
    <property type="entry name" value="Glyco_tranf_GTA_type"/>
    <property type="match status" value="1"/>
</dbReference>
<keyword evidence="6" id="KW-0472">Membrane</keyword>
<dbReference type="InterPro" id="IPR029044">
    <property type="entry name" value="Nucleotide-diphossugar_trans"/>
</dbReference>
<dbReference type="Gene3D" id="3.40.50.11820">
    <property type="match status" value="1"/>
</dbReference>
<dbReference type="SUPFAM" id="SSF53448">
    <property type="entry name" value="Nucleotide-diphospho-sugar transferases"/>
    <property type="match status" value="1"/>
</dbReference>
<proteinExistence type="inferred from homology"/>
<dbReference type="InterPro" id="IPR007554">
    <property type="entry name" value="Glycerophosphate_synth"/>
</dbReference>
<evidence type="ECO:0000256" key="6">
    <source>
        <dbReference type="ARBA" id="ARBA00023136"/>
    </source>
</evidence>
<dbReference type="InterPro" id="IPR051612">
    <property type="entry name" value="Teichoic_Acid_Biosynth"/>
</dbReference>
<evidence type="ECO:0000256" key="2">
    <source>
        <dbReference type="ARBA" id="ARBA00010488"/>
    </source>
</evidence>
<dbReference type="GO" id="GO:0019350">
    <property type="term" value="P:teichoic acid biosynthetic process"/>
    <property type="evidence" value="ECO:0007669"/>
    <property type="project" value="UniProtKB-KW"/>
</dbReference>
<evidence type="ECO:0000313" key="9">
    <source>
        <dbReference type="Proteomes" id="UP000253303"/>
    </source>
</evidence>
<accession>A0A366LRG9</accession>
<dbReference type="GO" id="GO:0005886">
    <property type="term" value="C:plasma membrane"/>
    <property type="evidence" value="ECO:0007669"/>
    <property type="project" value="UniProtKB-SubCell"/>
</dbReference>
<gene>
    <name evidence="8" type="ORF">DP939_29745</name>
</gene>
<evidence type="ECO:0000256" key="4">
    <source>
        <dbReference type="ARBA" id="ARBA00022679"/>
    </source>
</evidence>
<name>A0A366LRG9_9ACTN</name>
<comment type="similarity">
    <text evidence="2">Belongs to the CDP-glycerol glycerophosphotransferase family.</text>
</comment>
<protein>
    <submittedName>
        <fullName evidence="8">CDP-glycerol:glycerophosphate glycerophosphotransferase</fullName>
    </submittedName>
</protein>
<reference evidence="8 9" key="1">
    <citation type="submission" date="2018-06" db="EMBL/GenBank/DDBJ databases">
        <title>Sphaerisporangium craniellae sp. nov., isolated from a marine sponge in the South China Sea.</title>
        <authorList>
            <person name="Li L."/>
        </authorList>
    </citation>
    <scope>NUCLEOTIDE SEQUENCE [LARGE SCALE GENOMIC DNA]</scope>
    <source>
        <strain evidence="8 9">LHW63015</strain>
    </source>
</reference>
<keyword evidence="5" id="KW-0777">Teichoic acid biosynthesis</keyword>
<dbReference type="InterPro" id="IPR001173">
    <property type="entry name" value="Glyco_trans_2-like"/>
</dbReference>
<organism evidence="8 9">
    <name type="scientific">Spongiactinospora rosea</name>
    <dbReference type="NCBI Taxonomy" id="2248750"/>
    <lineage>
        <taxon>Bacteria</taxon>
        <taxon>Bacillati</taxon>
        <taxon>Actinomycetota</taxon>
        <taxon>Actinomycetes</taxon>
        <taxon>Streptosporangiales</taxon>
        <taxon>Streptosporangiaceae</taxon>
        <taxon>Spongiactinospora</taxon>
    </lineage>
</organism>
<keyword evidence="4 8" id="KW-0808">Transferase</keyword>
<keyword evidence="3" id="KW-1003">Cell membrane</keyword>
<dbReference type="EMBL" id="QMEY01000016">
    <property type="protein sequence ID" value="RBQ16506.1"/>
    <property type="molecule type" value="Genomic_DNA"/>
</dbReference>
<evidence type="ECO:0000256" key="3">
    <source>
        <dbReference type="ARBA" id="ARBA00022475"/>
    </source>
</evidence>
<comment type="subcellular location">
    <subcellularLocation>
        <location evidence="1">Cell membrane</location>
        <topology evidence="1">Peripheral membrane protein</topology>
    </subcellularLocation>
</comment>
<evidence type="ECO:0000256" key="5">
    <source>
        <dbReference type="ARBA" id="ARBA00022944"/>
    </source>
</evidence>
<dbReference type="PANTHER" id="PTHR37316:SF3">
    <property type="entry name" value="TEICHOIC ACID GLYCEROL-PHOSPHATE TRANSFERASE"/>
    <property type="match status" value="1"/>
</dbReference>
<keyword evidence="9" id="KW-1185">Reference proteome</keyword>
<evidence type="ECO:0000259" key="7">
    <source>
        <dbReference type="Pfam" id="PF00535"/>
    </source>
</evidence>
<dbReference type="Pfam" id="PF00535">
    <property type="entry name" value="Glycos_transf_2"/>
    <property type="match status" value="1"/>
</dbReference>
<evidence type="ECO:0000313" key="8">
    <source>
        <dbReference type="EMBL" id="RBQ16506.1"/>
    </source>
</evidence>
<dbReference type="Proteomes" id="UP000253303">
    <property type="component" value="Unassembled WGS sequence"/>
</dbReference>
<dbReference type="InterPro" id="IPR043149">
    <property type="entry name" value="TagF_N"/>
</dbReference>
<dbReference type="PANTHER" id="PTHR37316">
    <property type="entry name" value="TEICHOIC ACID GLYCEROL-PHOSPHATE PRIMASE"/>
    <property type="match status" value="1"/>
</dbReference>
<dbReference type="OrthoDB" id="3183633at2"/>
<dbReference type="Gene3D" id="3.40.50.12580">
    <property type="match status" value="1"/>
</dbReference>
<feature type="domain" description="Glycosyltransferase 2-like" evidence="7">
    <location>
        <begin position="5"/>
        <end position="170"/>
    </location>
</feature>